<dbReference type="Proteomes" id="UP000199392">
    <property type="component" value="Unassembled WGS sequence"/>
</dbReference>
<evidence type="ECO:0000313" key="2">
    <source>
        <dbReference type="EMBL" id="SFS44862.1"/>
    </source>
</evidence>
<evidence type="ECO:0000313" key="3">
    <source>
        <dbReference type="Proteomes" id="UP000199392"/>
    </source>
</evidence>
<protein>
    <submittedName>
        <fullName evidence="2">Uncharacterized protein</fullName>
    </submittedName>
</protein>
<organism evidence="2 3">
    <name type="scientific">Alloyangia pacifica</name>
    <dbReference type="NCBI Taxonomy" id="311180"/>
    <lineage>
        <taxon>Bacteria</taxon>
        <taxon>Pseudomonadati</taxon>
        <taxon>Pseudomonadota</taxon>
        <taxon>Alphaproteobacteria</taxon>
        <taxon>Rhodobacterales</taxon>
        <taxon>Roseobacteraceae</taxon>
        <taxon>Alloyangia</taxon>
    </lineage>
</organism>
<sequence length="113" mass="13236">MILIHLEEELSRLEDEREQLADMLRHLGNDMRRLRDRFDEDGTLDKPETSKAAADLRYWLKVAHETEAQIRHVRRKQKGIAGDWALDLERARVEVGCRMARLRRCCGAGELPE</sequence>
<keyword evidence="1" id="KW-0175">Coiled coil</keyword>
<accession>A0A1I6PXG6</accession>
<dbReference type="STRING" id="311180.SAMN04488050_101827"/>
<feature type="coiled-coil region" evidence="1">
    <location>
        <begin position="3"/>
        <end position="37"/>
    </location>
</feature>
<gene>
    <name evidence="2" type="ORF">SAMN04488050_101827</name>
</gene>
<dbReference type="AlphaFoldDB" id="A0A1I6PXG6"/>
<keyword evidence="3" id="KW-1185">Reference proteome</keyword>
<dbReference type="EMBL" id="FOZW01000001">
    <property type="protein sequence ID" value="SFS44862.1"/>
    <property type="molecule type" value="Genomic_DNA"/>
</dbReference>
<proteinExistence type="predicted"/>
<reference evidence="3" key="1">
    <citation type="submission" date="2016-10" db="EMBL/GenBank/DDBJ databases">
        <authorList>
            <person name="Varghese N."/>
            <person name="Submissions S."/>
        </authorList>
    </citation>
    <scope>NUCLEOTIDE SEQUENCE [LARGE SCALE GENOMIC DNA]</scope>
    <source>
        <strain evidence="3">DSM 26894</strain>
    </source>
</reference>
<name>A0A1I6PXG6_9RHOB</name>
<evidence type="ECO:0000256" key="1">
    <source>
        <dbReference type="SAM" id="Coils"/>
    </source>
</evidence>
<dbReference type="RefSeq" id="WP_245696008.1">
    <property type="nucleotide sequence ID" value="NZ_FNCL01000002.1"/>
</dbReference>